<reference evidence="2" key="1">
    <citation type="submission" date="2022-11" db="EMBL/GenBank/DDBJ databases">
        <title>Genomic repertoires linked with pathogenic potency of arthritogenic Prevotella copri isolated from the gut of rheumatoid arthritis patients.</title>
        <authorList>
            <person name="Nii T."/>
            <person name="Maeda Y."/>
            <person name="Motooka D."/>
            <person name="Naito M."/>
            <person name="Matsumoto Y."/>
            <person name="Ogawa T."/>
            <person name="Oguro-Igashira E."/>
            <person name="Kishikawa T."/>
            <person name="Yamashita M."/>
            <person name="Koizumi S."/>
            <person name="Kurakawa T."/>
            <person name="Okumura R."/>
            <person name="Kayama H."/>
            <person name="Murakami M."/>
            <person name="Sakaguchi T."/>
            <person name="Das B."/>
            <person name="Nakamura S."/>
            <person name="Okada Y."/>
            <person name="Kumanogoh A."/>
            <person name="Takeda K."/>
        </authorList>
    </citation>
    <scope>NUCLEOTIDE SEQUENCE</scope>
    <source>
        <strain evidence="2">H105_2-2</strain>
    </source>
</reference>
<evidence type="ECO:0000313" key="3">
    <source>
        <dbReference type="Proteomes" id="UP001208620"/>
    </source>
</evidence>
<accession>A0AAW5UML6</accession>
<feature type="signal peptide" evidence="1">
    <location>
        <begin position="1"/>
        <end position="23"/>
    </location>
</feature>
<proteinExistence type="predicted"/>
<dbReference type="RefSeq" id="WP_264949511.1">
    <property type="nucleotide sequence ID" value="NZ_JAPDVB010000002.1"/>
</dbReference>
<organism evidence="2 3">
    <name type="scientific">Segatella copri</name>
    <dbReference type="NCBI Taxonomy" id="165179"/>
    <lineage>
        <taxon>Bacteria</taxon>
        <taxon>Pseudomonadati</taxon>
        <taxon>Bacteroidota</taxon>
        <taxon>Bacteroidia</taxon>
        <taxon>Bacteroidales</taxon>
        <taxon>Prevotellaceae</taxon>
        <taxon>Segatella</taxon>
    </lineage>
</organism>
<evidence type="ECO:0008006" key="4">
    <source>
        <dbReference type="Google" id="ProtNLM"/>
    </source>
</evidence>
<dbReference type="Proteomes" id="UP001208620">
    <property type="component" value="Unassembled WGS sequence"/>
</dbReference>
<evidence type="ECO:0000256" key="1">
    <source>
        <dbReference type="SAM" id="SignalP"/>
    </source>
</evidence>
<protein>
    <recommendedName>
        <fullName evidence="4">DUF1566 domain-containing protein</fullName>
    </recommendedName>
</protein>
<dbReference type="AlphaFoldDB" id="A0AAW5UML6"/>
<evidence type="ECO:0000313" key="2">
    <source>
        <dbReference type="EMBL" id="MCW4138878.1"/>
    </source>
</evidence>
<dbReference type="EMBL" id="JAPDVD010000002">
    <property type="protein sequence ID" value="MCW4138878.1"/>
    <property type="molecule type" value="Genomic_DNA"/>
</dbReference>
<name>A0AAW5UML6_9BACT</name>
<dbReference type="PROSITE" id="PS51257">
    <property type="entry name" value="PROKAR_LIPOPROTEIN"/>
    <property type="match status" value="1"/>
</dbReference>
<sequence>MKKTYISIFCGLLAILFQGLLVSCDEHEPMDYGIHVGYVLCDDHSCMDTTTYFSQTSKKAVGVVFTEATEEHPAMAVMLNEFQETFSDTLGVSQGTSMNIESYDGFTNTIAMFNSTDQDTGKGSPIAQEMFHFHSKGQSDFIPSVAEQRVLIRNAPSINPLIMRLGGQPIDLSEDTWYWTSTEVKENPGYQAWLCSSVNGGIIETPKTMRHKVRAIVNLNYPD</sequence>
<feature type="chain" id="PRO_5043890844" description="DUF1566 domain-containing protein" evidence="1">
    <location>
        <begin position="24"/>
        <end position="223"/>
    </location>
</feature>
<comment type="caution">
    <text evidence="2">The sequence shown here is derived from an EMBL/GenBank/DDBJ whole genome shotgun (WGS) entry which is preliminary data.</text>
</comment>
<keyword evidence="1" id="KW-0732">Signal</keyword>
<gene>
    <name evidence="2" type="ORF">ONT01_14100</name>
</gene>